<sequence>MSSQPAAVPPPHVCKEIPPVEKDIPIDDCVFRSYKWPAAKDNWKGRVLFVHGYRDHHQLYNELAESVAKAGFDFFFFYQRGEGESRLVDNSKGVSDDYYAYKALDDMIEYNLKELSDEKLPAKLHLMGASMGGGLILNYACHGLYRDKIKSLSALSPLIVLHKNSYPGKLIEYIVRTICVFDFGKKLRVNSPLNLEYITGDEEYQKFMRSLGDTKALNGAFVETRDFILRGRNLLTEQVYSGMDSRVPVFICHGENDNITDVNGSKAFISALNSIDGMENKKISTYPDGRHQLTADIPGVRHQVIADLINFLTTNKD</sequence>
<gene>
    <name evidence="2" type="ORF">PICMEDRAFT_70795</name>
</gene>
<accession>A0A1E3NUB9</accession>
<dbReference type="EMBL" id="KV454001">
    <property type="protein sequence ID" value="ODQ49238.1"/>
    <property type="molecule type" value="Genomic_DNA"/>
</dbReference>
<dbReference type="InterPro" id="IPR051044">
    <property type="entry name" value="MAG_DAG_Lipase"/>
</dbReference>
<name>A0A1E3NUB9_9ASCO</name>
<evidence type="ECO:0000313" key="3">
    <source>
        <dbReference type="Proteomes" id="UP000094455"/>
    </source>
</evidence>
<dbReference type="OrthoDB" id="10249433at2759"/>
<dbReference type="InterPro" id="IPR022742">
    <property type="entry name" value="Hydrolase_4"/>
</dbReference>
<dbReference type="AlphaFoldDB" id="A0A1E3NUB9"/>
<dbReference type="RefSeq" id="XP_019020351.1">
    <property type="nucleotide sequence ID" value="XM_019163743.1"/>
</dbReference>
<feature type="domain" description="Serine aminopeptidase S33" evidence="1">
    <location>
        <begin position="44"/>
        <end position="296"/>
    </location>
</feature>
<dbReference type="SUPFAM" id="SSF53474">
    <property type="entry name" value="alpha/beta-Hydrolases"/>
    <property type="match status" value="1"/>
</dbReference>
<evidence type="ECO:0000313" key="2">
    <source>
        <dbReference type="EMBL" id="ODQ49238.1"/>
    </source>
</evidence>
<reference evidence="2 3" key="1">
    <citation type="journal article" date="2016" name="Proc. Natl. Acad. Sci. U.S.A.">
        <title>Comparative genomics of biotechnologically important yeasts.</title>
        <authorList>
            <person name="Riley R."/>
            <person name="Haridas S."/>
            <person name="Wolfe K.H."/>
            <person name="Lopes M.R."/>
            <person name="Hittinger C.T."/>
            <person name="Goeker M."/>
            <person name="Salamov A.A."/>
            <person name="Wisecaver J.H."/>
            <person name="Long T.M."/>
            <person name="Calvey C.H."/>
            <person name="Aerts A.L."/>
            <person name="Barry K.W."/>
            <person name="Choi C."/>
            <person name="Clum A."/>
            <person name="Coughlan A.Y."/>
            <person name="Deshpande S."/>
            <person name="Douglass A.P."/>
            <person name="Hanson S.J."/>
            <person name="Klenk H.-P."/>
            <person name="LaButti K.M."/>
            <person name="Lapidus A."/>
            <person name="Lindquist E.A."/>
            <person name="Lipzen A.M."/>
            <person name="Meier-Kolthoff J.P."/>
            <person name="Ohm R.A."/>
            <person name="Otillar R.P."/>
            <person name="Pangilinan J.L."/>
            <person name="Peng Y."/>
            <person name="Rokas A."/>
            <person name="Rosa C.A."/>
            <person name="Scheuner C."/>
            <person name="Sibirny A.A."/>
            <person name="Slot J.C."/>
            <person name="Stielow J.B."/>
            <person name="Sun H."/>
            <person name="Kurtzman C.P."/>
            <person name="Blackwell M."/>
            <person name="Grigoriev I.V."/>
            <person name="Jeffries T.W."/>
        </authorList>
    </citation>
    <scope>NUCLEOTIDE SEQUENCE [LARGE SCALE GENOMIC DNA]</scope>
    <source>
        <strain evidence="2 3">NRRL Y-2026</strain>
    </source>
</reference>
<organism evidence="2 3">
    <name type="scientific">Pichia membranifaciens NRRL Y-2026</name>
    <dbReference type="NCBI Taxonomy" id="763406"/>
    <lineage>
        <taxon>Eukaryota</taxon>
        <taxon>Fungi</taxon>
        <taxon>Dikarya</taxon>
        <taxon>Ascomycota</taxon>
        <taxon>Saccharomycotina</taxon>
        <taxon>Pichiomycetes</taxon>
        <taxon>Pichiales</taxon>
        <taxon>Pichiaceae</taxon>
        <taxon>Pichia</taxon>
    </lineage>
</organism>
<dbReference type="InterPro" id="IPR029058">
    <property type="entry name" value="AB_hydrolase_fold"/>
</dbReference>
<evidence type="ECO:0000259" key="1">
    <source>
        <dbReference type="Pfam" id="PF12146"/>
    </source>
</evidence>
<proteinExistence type="predicted"/>
<dbReference type="PANTHER" id="PTHR11614">
    <property type="entry name" value="PHOSPHOLIPASE-RELATED"/>
    <property type="match status" value="1"/>
</dbReference>
<dbReference type="STRING" id="763406.A0A1E3NUB9"/>
<protein>
    <recommendedName>
        <fullName evidence="1">Serine aminopeptidase S33 domain-containing protein</fullName>
    </recommendedName>
</protein>
<dbReference type="Gene3D" id="3.40.50.1820">
    <property type="entry name" value="alpha/beta hydrolase"/>
    <property type="match status" value="1"/>
</dbReference>
<dbReference type="GeneID" id="30180430"/>
<keyword evidence="3" id="KW-1185">Reference proteome</keyword>
<dbReference type="Proteomes" id="UP000094455">
    <property type="component" value="Unassembled WGS sequence"/>
</dbReference>
<dbReference type="Pfam" id="PF12146">
    <property type="entry name" value="Hydrolase_4"/>
    <property type="match status" value="1"/>
</dbReference>